<evidence type="ECO:0000313" key="8">
    <source>
        <dbReference type="Proteomes" id="UP000053599"/>
    </source>
</evidence>
<evidence type="ECO:0000256" key="4">
    <source>
        <dbReference type="ARBA" id="ARBA00023136"/>
    </source>
</evidence>
<feature type="domain" description="Conserved oligomeric Golgi complex subunit 5 helical" evidence="6">
    <location>
        <begin position="215"/>
        <end position="438"/>
    </location>
</feature>
<evidence type="ECO:0000259" key="5">
    <source>
        <dbReference type="Pfam" id="PF10392"/>
    </source>
</evidence>
<evidence type="ECO:0000256" key="1">
    <source>
        <dbReference type="ARBA" id="ARBA00004395"/>
    </source>
</evidence>
<evidence type="ECO:0000259" key="6">
    <source>
        <dbReference type="Pfam" id="PF20649"/>
    </source>
</evidence>
<dbReference type="AlphaFoldDB" id="A0A0D1YGK2"/>
<evidence type="ECO:0000256" key="3">
    <source>
        <dbReference type="ARBA" id="ARBA00023034"/>
    </source>
</evidence>
<dbReference type="STRING" id="1016849.A0A0D1YGK2"/>
<dbReference type="Pfam" id="PF20649">
    <property type="entry name" value="COG5_C"/>
    <property type="match status" value="1"/>
</dbReference>
<dbReference type="InterPro" id="IPR048485">
    <property type="entry name" value="COG5_helical"/>
</dbReference>
<sequence length="490" mass="53641">MAAHDPAGATSTYIDFDYIASDDFSPYNHANNLVLATNNPSDPTIDLTTPLSRVLFDLQEIDSHIHTLTSRSALDILSYTSAQNAAAQRILARVDEERARVSTSYERLEKEVLVRHQRAVEARTTAQRSLEVMRLGRIVQRILNVARQFEMVVAESGLGSAVRPGKEDHGALLRASLSILAFRDAISGKDGAQLGRVNVVKTLRGRVFEDGEARILESARRVVREFSMSTLAAGPATSGTTSGPTFREAEDSRARFTSAVHILYLLSPSPRIDGEKMLQKDFEPEYLLRALQGYLQTAITSSSASIGRALGQLPMLDRALLEASARCQNVVALEALLRGIHAPEHPLLLYEKDHGRTKEAVNHADIDIDDDDNDGFSDTKTSGSETFLSLLLSALDTASLPSYFWRSLASSLSSRVTEILNRGGISARTLRSQRDTVRTEIRECVLRGSRLPRTVALGDSRASSTGEEPVENWEREAAVMVGSVVGLLGR</sequence>
<evidence type="ECO:0000256" key="2">
    <source>
        <dbReference type="ARBA" id="ARBA00020974"/>
    </source>
</evidence>
<accession>A0A0D1YGK2</accession>
<dbReference type="Pfam" id="PF10392">
    <property type="entry name" value="COG5_N"/>
    <property type="match status" value="1"/>
</dbReference>
<reference evidence="7 8" key="1">
    <citation type="submission" date="2015-01" db="EMBL/GenBank/DDBJ databases">
        <title>The Genome Sequence of Exophiala sideris CBS121828.</title>
        <authorList>
            <consortium name="The Broad Institute Genomics Platform"/>
            <person name="Cuomo C."/>
            <person name="de Hoog S."/>
            <person name="Gorbushina A."/>
            <person name="Stielow B."/>
            <person name="Teixiera M."/>
            <person name="Abouelleil A."/>
            <person name="Chapman S.B."/>
            <person name="Priest M."/>
            <person name="Young S.K."/>
            <person name="Wortman J."/>
            <person name="Nusbaum C."/>
            <person name="Birren B."/>
        </authorList>
    </citation>
    <scope>NUCLEOTIDE SEQUENCE [LARGE SCALE GENOMIC DNA]</scope>
    <source>
        <strain evidence="7 8">CBS 121828</strain>
    </source>
</reference>
<dbReference type="InterPro" id="IPR019465">
    <property type="entry name" value="Cog5"/>
</dbReference>
<dbReference type="EMBL" id="KN846952">
    <property type="protein sequence ID" value="KIV81962.1"/>
    <property type="molecule type" value="Genomic_DNA"/>
</dbReference>
<dbReference type="OrthoDB" id="18786at2759"/>
<feature type="domain" description="Conserved oligomeric Golgi complex subunit 5 N-terminal" evidence="5">
    <location>
        <begin position="21"/>
        <end position="148"/>
    </location>
</feature>
<dbReference type="Proteomes" id="UP000053599">
    <property type="component" value="Unassembled WGS sequence"/>
</dbReference>
<organism evidence="7 8">
    <name type="scientific">Exophiala sideris</name>
    <dbReference type="NCBI Taxonomy" id="1016849"/>
    <lineage>
        <taxon>Eukaryota</taxon>
        <taxon>Fungi</taxon>
        <taxon>Dikarya</taxon>
        <taxon>Ascomycota</taxon>
        <taxon>Pezizomycotina</taxon>
        <taxon>Eurotiomycetes</taxon>
        <taxon>Chaetothyriomycetidae</taxon>
        <taxon>Chaetothyriales</taxon>
        <taxon>Herpotrichiellaceae</taxon>
        <taxon>Exophiala</taxon>
    </lineage>
</organism>
<dbReference type="InterPro" id="IPR049176">
    <property type="entry name" value="COG5_N"/>
</dbReference>
<dbReference type="PANTHER" id="PTHR13228:SF3">
    <property type="entry name" value="CONSERVED OLIGOMERIC GOLGI COMPLEX SUBUNIT 5"/>
    <property type="match status" value="1"/>
</dbReference>
<name>A0A0D1YGK2_9EURO</name>
<dbReference type="HOGENOM" id="CLU_030042_0_0_1"/>
<protein>
    <recommendedName>
        <fullName evidence="2">Conserved oligomeric Golgi complex subunit 5</fullName>
    </recommendedName>
</protein>
<dbReference type="GO" id="GO:0006891">
    <property type="term" value="P:intra-Golgi vesicle-mediated transport"/>
    <property type="evidence" value="ECO:0007669"/>
    <property type="project" value="InterPro"/>
</dbReference>
<dbReference type="GO" id="GO:0017119">
    <property type="term" value="C:Golgi transport complex"/>
    <property type="evidence" value="ECO:0007669"/>
    <property type="project" value="InterPro"/>
</dbReference>
<keyword evidence="3" id="KW-0333">Golgi apparatus</keyword>
<dbReference type="GO" id="GO:0000139">
    <property type="term" value="C:Golgi membrane"/>
    <property type="evidence" value="ECO:0007669"/>
    <property type="project" value="UniProtKB-SubCell"/>
</dbReference>
<evidence type="ECO:0000313" key="7">
    <source>
        <dbReference type="EMBL" id="KIV81962.1"/>
    </source>
</evidence>
<proteinExistence type="predicted"/>
<keyword evidence="4" id="KW-0472">Membrane</keyword>
<dbReference type="PANTHER" id="PTHR13228">
    <property type="entry name" value="CONSERVED OLIGOMERIC GOLGI COMPLEX COMPONENT 5"/>
    <property type="match status" value="1"/>
</dbReference>
<gene>
    <name evidence="7" type="ORF">PV11_04108</name>
</gene>
<comment type="subcellular location">
    <subcellularLocation>
        <location evidence="1">Golgi apparatus membrane</location>
        <topology evidence="1">Peripheral membrane protein</topology>
    </subcellularLocation>
</comment>